<accession>A0A916RTJ0</accession>
<comment type="caution">
    <text evidence="2">The sequence shown here is derived from an EMBL/GenBank/DDBJ whole genome shotgun (WGS) entry which is preliminary data.</text>
</comment>
<dbReference type="InterPro" id="IPR029068">
    <property type="entry name" value="Glyas_Bleomycin-R_OHBP_Dase"/>
</dbReference>
<keyword evidence="3" id="KW-1185">Reference proteome</keyword>
<dbReference type="RefSeq" id="WP_188759285.1">
    <property type="nucleotide sequence ID" value="NZ_BMJB01000001.1"/>
</dbReference>
<dbReference type="PANTHER" id="PTHR33993">
    <property type="entry name" value="GLYOXALASE-RELATED"/>
    <property type="match status" value="1"/>
</dbReference>
<sequence>MTHKSNKTAKRQSAINWFEIPCADLDRATSFYETLLDTKLARDAMEGGAIFDHTDEHGIGGTLVKRTFLKPGTQGAMVYLNCNGRLDEVLGRVREAGGLVLQPKTAVPGGHGHFACLRDSEGNHIGLHSY</sequence>
<feature type="domain" description="VOC" evidence="1">
    <location>
        <begin position="14"/>
        <end position="130"/>
    </location>
</feature>
<dbReference type="AlphaFoldDB" id="A0A916RTJ0"/>
<dbReference type="InterPro" id="IPR052164">
    <property type="entry name" value="Anthracycline_SecMetBiosynth"/>
</dbReference>
<evidence type="ECO:0000313" key="2">
    <source>
        <dbReference type="EMBL" id="GGA69717.1"/>
    </source>
</evidence>
<dbReference type="SUPFAM" id="SSF54593">
    <property type="entry name" value="Glyoxalase/Bleomycin resistance protein/Dihydroxybiphenyl dioxygenase"/>
    <property type="match status" value="1"/>
</dbReference>
<reference evidence="2" key="2">
    <citation type="submission" date="2020-09" db="EMBL/GenBank/DDBJ databases">
        <authorList>
            <person name="Sun Q."/>
            <person name="Zhou Y."/>
        </authorList>
    </citation>
    <scope>NUCLEOTIDE SEQUENCE</scope>
    <source>
        <strain evidence="2">CGMCC 1.15447</strain>
    </source>
</reference>
<evidence type="ECO:0000259" key="1">
    <source>
        <dbReference type="PROSITE" id="PS51819"/>
    </source>
</evidence>
<dbReference type="InterPro" id="IPR004360">
    <property type="entry name" value="Glyas_Fos-R_dOase_dom"/>
</dbReference>
<dbReference type="PANTHER" id="PTHR33993:SF2">
    <property type="entry name" value="VOC DOMAIN-CONTAINING PROTEIN"/>
    <property type="match status" value="1"/>
</dbReference>
<dbReference type="Gene3D" id="3.10.180.10">
    <property type="entry name" value="2,3-Dihydroxybiphenyl 1,2-Dioxygenase, domain 1"/>
    <property type="match status" value="1"/>
</dbReference>
<dbReference type="Proteomes" id="UP000648801">
    <property type="component" value="Unassembled WGS sequence"/>
</dbReference>
<proteinExistence type="predicted"/>
<dbReference type="EMBL" id="BMJB01000001">
    <property type="protein sequence ID" value="GGA69717.1"/>
    <property type="molecule type" value="Genomic_DNA"/>
</dbReference>
<dbReference type="PROSITE" id="PS51819">
    <property type="entry name" value="VOC"/>
    <property type="match status" value="1"/>
</dbReference>
<dbReference type="CDD" id="cd07247">
    <property type="entry name" value="SgaA_N_like"/>
    <property type="match status" value="1"/>
</dbReference>
<organism evidence="2 3">
    <name type="scientific">Edaphobacter acidisoli</name>
    <dbReference type="NCBI Taxonomy" id="2040573"/>
    <lineage>
        <taxon>Bacteria</taxon>
        <taxon>Pseudomonadati</taxon>
        <taxon>Acidobacteriota</taxon>
        <taxon>Terriglobia</taxon>
        <taxon>Terriglobales</taxon>
        <taxon>Acidobacteriaceae</taxon>
        <taxon>Edaphobacter</taxon>
    </lineage>
</organism>
<protein>
    <submittedName>
        <fullName evidence="2">Glyoxalase</fullName>
    </submittedName>
</protein>
<name>A0A916RTJ0_9BACT</name>
<reference evidence="2" key="1">
    <citation type="journal article" date="2014" name="Int. J. Syst. Evol. Microbiol.">
        <title>Complete genome sequence of Corynebacterium casei LMG S-19264T (=DSM 44701T), isolated from a smear-ripened cheese.</title>
        <authorList>
            <consortium name="US DOE Joint Genome Institute (JGI-PGF)"/>
            <person name="Walter F."/>
            <person name="Albersmeier A."/>
            <person name="Kalinowski J."/>
            <person name="Ruckert C."/>
        </authorList>
    </citation>
    <scope>NUCLEOTIDE SEQUENCE</scope>
    <source>
        <strain evidence="2">CGMCC 1.15447</strain>
    </source>
</reference>
<dbReference type="Pfam" id="PF00903">
    <property type="entry name" value="Glyoxalase"/>
    <property type="match status" value="1"/>
</dbReference>
<evidence type="ECO:0000313" key="3">
    <source>
        <dbReference type="Proteomes" id="UP000648801"/>
    </source>
</evidence>
<gene>
    <name evidence="2" type="ORF">GCM10011507_21570</name>
</gene>
<dbReference type="InterPro" id="IPR037523">
    <property type="entry name" value="VOC_core"/>
</dbReference>